<feature type="compositionally biased region" description="Acidic residues" evidence="1">
    <location>
        <begin position="350"/>
        <end position="364"/>
    </location>
</feature>
<feature type="compositionally biased region" description="Polar residues" evidence="1">
    <location>
        <begin position="126"/>
        <end position="136"/>
    </location>
</feature>
<evidence type="ECO:0000313" key="2">
    <source>
        <dbReference type="EMBL" id="GBE86308.1"/>
    </source>
</evidence>
<dbReference type="STRING" id="139825.A0A401GVQ4"/>
<evidence type="ECO:0000313" key="3">
    <source>
        <dbReference type="Proteomes" id="UP000287166"/>
    </source>
</evidence>
<feature type="compositionally biased region" description="Polar residues" evidence="1">
    <location>
        <begin position="367"/>
        <end position="380"/>
    </location>
</feature>
<feature type="region of interest" description="Disordered" evidence="1">
    <location>
        <begin position="485"/>
        <end position="504"/>
    </location>
</feature>
<dbReference type="Proteomes" id="UP000287166">
    <property type="component" value="Unassembled WGS sequence"/>
</dbReference>
<gene>
    <name evidence="2" type="ORF">SCP_0901870</name>
</gene>
<feature type="compositionally biased region" description="Low complexity" evidence="1">
    <location>
        <begin position="222"/>
        <end position="236"/>
    </location>
</feature>
<feature type="region of interest" description="Disordered" evidence="1">
    <location>
        <begin position="306"/>
        <end position="388"/>
    </location>
</feature>
<feature type="compositionally biased region" description="Low complexity" evidence="1">
    <location>
        <begin position="104"/>
        <end position="118"/>
    </location>
</feature>
<dbReference type="OrthoDB" id="2802795at2759"/>
<reference evidence="2 3" key="1">
    <citation type="journal article" date="2018" name="Sci. Rep.">
        <title>Genome sequence of the cauliflower mushroom Sparassis crispa (Hanabiratake) and its association with beneficial usage.</title>
        <authorList>
            <person name="Kiyama R."/>
            <person name="Furutani Y."/>
            <person name="Kawaguchi K."/>
            <person name="Nakanishi T."/>
        </authorList>
    </citation>
    <scope>NUCLEOTIDE SEQUENCE [LARGE SCALE GENOMIC DNA]</scope>
</reference>
<dbReference type="RefSeq" id="XP_027617221.1">
    <property type="nucleotide sequence ID" value="XM_027761420.1"/>
</dbReference>
<proteinExistence type="predicted"/>
<feature type="compositionally biased region" description="Pro residues" evidence="1">
    <location>
        <begin position="197"/>
        <end position="209"/>
    </location>
</feature>
<feature type="region of interest" description="Disordered" evidence="1">
    <location>
        <begin position="169"/>
        <end position="241"/>
    </location>
</feature>
<protein>
    <submittedName>
        <fullName evidence="2">Uncharacterized protein</fullName>
    </submittedName>
</protein>
<evidence type="ECO:0000256" key="1">
    <source>
        <dbReference type="SAM" id="MobiDB-lite"/>
    </source>
</evidence>
<dbReference type="AlphaFoldDB" id="A0A401GVQ4"/>
<feature type="compositionally biased region" description="Low complexity" evidence="1">
    <location>
        <begin position="336"/>
        <end position="349"/>
    </location>
</feature>
<feature type="region of interest" description="Disordered" evidence="1">
    <location>
        <begin position="101"/>
        <end position="148"/>
    </location>
</feature>
<dbReference type="GeneID" id="38783225"/>
<organism evidence="2 3">
    <name type="scientific">Sparassis crispa</name>
    <dbReference type="NCBI Taxonomy" id="139825"/>
    <lineage>
        <taxon>Eukaryota</taxon>
        <taxon>Fungi</taxon>
        <taxon>Dikarya</taxon>
        <taxon>Basidiomycota</taxon>
        <taxon>Agaricomycotina</taxon>
        <taxon>Agaricomycetes</taxon>
        <taxon>Polyporales</taxon>
        <taxon>Sparassidaceae</taxon>
        <taxon>Sparassis</taxon>
    </lineage>
</organism>
<comment type="caution">
    <text evidence="2">The sequence shown here is derived from an EMBL/GenBank/DDBJ whole genome shotgun (WGS) entry which is preliminary data.</text>
</comment>
<name>A0A401GVQ4_9APHY</name>
<sequence>MKSCLKSPPLSPEQSPPSSPSGSGSPLRYLRPHPHKTVSFCSEDCLEEVFVADEWDRSPAPVTPRLSYQDVLELKQLRLSLPRTPPSPSFRQPFTTSLPDAYASSSSENSDSCSGLSSASFPVSRLASQPSQTPSRWKNRPQPPIDPDILPYLDAVPIRLLPLLDAYSPTPEPDTVPTSAPVSTCPDRSASSFQPLSVPPPQVPPPRIPPAIHVPTLPQEPTRPASPSDSPTTPTSVLPPPRRTLNFAFLPLLPVDPSPPVPLPVLTLEQTPKPKRLFNMTFVTLAAPVEPSISSTPEVPPFVFPPSLETSASNPPSPIPTARVPLMLTLPPQPRSTAPTPLLSPSSPDVDADTDSTVDTDTESDAPSTGTAESIPSPTESEPVPFPTVEDGYFAYALQELRLGDAGEKLGLGDVEDEGGKRRTPAPGPGTTPPLSALYPSPRSQAQHLRAITSAALIPPSPFSLGAPAMMSKRMWGWRLKGEDRVQDDEEGEEGIGGEDRECMIPPSITRRSRQVDVGVRA</sequence>
<dbReference type="InParanoid" id="A0A401GVQ4"/>
<feature type="region of interest" description="Disordered" evidence="1">
    <location>
        <begin position="1"/>
        <end position="30"/>
    </location>
</feature>
<dbReference type="EMBL" id="BFAD01000009">
    <property type="protein sequence ID" value="GBE86308.1"/>
    <property type="molecule type" value="Genomic_DNA"/>
</dbReference>
<accession>A0A401GVQ4</accession>
<feature type="region of interest" description="Disordered" evidence="1">
    <location>
        <begin position="410"/>
        <end position="441"/>
    </location>
</feature>
<keyword evidence="3" id="KW-1185">Reference proteome</keyword>
<feature type="compositionally biased region" description="Pro residues" evidence="1">
    <location>
        <begin position="9"/>
        <end position="19"/>
    </location>
</feature>
<feature type="compositionally biased region" description="Acidic residues" evidence="1">
    <location>
        <begin position="486"/>
        <end position="497"/>
    </location>
</feature>